<dbReference type="RefSeq" id="WP_135250989.1">
    <property type="nucleotide sequence ID" value="NZ_SMLK01000006.1"/>
</dbReference>
<dbReference type="AlphaFoldDB" id="A0A4Z0BJ55"/>
<accession>A0A4Z0BJ55</accession>
<dbReference type="Proteomes" id="UP000297839">
    <property type="component" value="Unassembled WGS sequence"/>
</dbReference>
<evidence type="ECO:0000256" key="1">
    <source>
        <dbReference type="SAM" id="SignalP"/>
    </source>
</evidence>
<dbReference type="Gene3D" id="2.30.30.40">
    <property type="entry name" value="SH3 Domains"/>
    <property type="match status" value="1"/>
</dbReference>
<sequence length="195" mass="19665">MGLLTPLNLRAAVVLAAALAAAAPAAHAQDEAAVVRRASELRATPAADGAVAASLPADSQVTRLGDRQGPWVKVKAASGATGWLHMFDLRSPGSTGDGSGGGTMAGALRGVTGFFSKAPEQKTTTPTATIGIRGLGAEDLAQAQPDLQAVTRMEKLRASEADAQRFAKQANLAPVNVEPLPAPAPATAIQSGVTQ</sequence>
<proteinExistence type="predicted"/>
<reference evidence="3 4" key="1">
    <citation type="submission" date="2019-03" db="EMBL/GenBank/DDBJ databases">
        <title>Ramlibacter sp. 18x22-1, whole genome shotgun sequence.</title>
        <authorList>
            <person name="Zhang X."/>
            <person name="Feng G."/>
            <person name="Zhu H."/>
        </authorList>
    </citation>
    <scope>NUCLEOTIDE SEQUENCE [LARGE SCALE GENOMIC DNA]</scope>
    <source>
        <strain evidence="3 4">18x22-1</strain>
    </source>
</reference>
<feature type="signal peptide" evidence="1">
    <location>
        <begin position="1"/>
        <end position="28"/>
    </location>
</feature>
<evidence type="ECO:0000313" key="3">
    <source>
        <dbReference type="EMBL" id="TFY98297.1"/>
    </source>
</evidence>
<comment type="caution">
    <text evidence="3">The sequence shown here is derived from an EMBL/GenBank/DDBJ whole genome shotgun (WGS) entry which is preliminary data.</text>
</comment>
<feature type="chain" id="PRO_5021279281" evidence="1">
    <location>
        <begin position="29"/>
        <end position="195"/>
    </location>
</feature>
<organism evidence="3 4">
    <name type="scientific">Ramlibacter humi</name>
    <dbReference type="NCBI Taxonomy" id="2530451"/>
    <lineage>
        <taxon>Bacteria</taxon>
        <taxon>Pseudomonadati</taxon>
        <taxon>Pseudomonadota</taxon>
        <taxon>Betaproteobacteria</taxon>
        <taxon>Burkholderiales</taxon>
        <taxon>Comamonadaceae</taxon>
        <taxon>Ramlibacter</taxon>
    </lineage>
</organism>
<keyword evidence="4" id="KW-1185">Reference proteome</keyword>
<protein>
    <submittedName>
        <fullName evidence="3">SH3 domain-containing protein</fullName>
    </submittedName>
</protein>
<name>A0A4Z0BJ55_9BURK</name>
<dbReference type="InterPro" id="IPR003646">
    <property type="entry name" value="SH3-like_bac-type"/>
</dbReference>
<dbReference type="Pfam" id="PF08239">
    <property type="entry name" value="SH3_3"/>
    <property type="match status" value="1"/>
</dbReference>
<evidence type="ECO:0000313" key="4">
    <source>
        <dbReference type="Proteomes" id="UP000297839"/>
    </source>
</evidence>
<feature type="domain" description="SH3b" evidence="2">
    <location>
        <begin position="41"/>
        <end position="85"/>
    </location>
</feature>
<evidence type="ECO:0000259" key="2">
    <source>
        <dbReference type="Pfam" id="PF08239"/>
    </source>
</evidence>
<keyword evidence="1" id="KW-0732">Signal</keyword>
<dbReference type="EMBL" id="SMLK01000006">
    <property type="protein sequence ID" value="TFY98297.1"/>
    <property type="molecule type" value="Genomic_DNA"/>
</dbReference>
<gene>
    <name evidence="3" type="ORF">EZ216_17055</name>
</gene>
<dbReference type="OrthoDB" id="8821343at2"/>